<dbReference type="RefSeq" id="WP_136902370.1">
    <property type="nucleotide sequence ID" value="NZ_SUME01000007.1"/>
</dbReference>
<dbReference type="Proteomes" id="UP000306808">
    <property type="component" value="Unassembled WGS sequence"/>
</dbReference>
<protein>
    <submittedName>
        <fullName evidence="2">Uncharacterized protein</fullName>
    </submittedName>
</protein>
<gene>
    <name evidence="2" type="ORF">FAZ15_16180</name>
</gene>
<reference evidence="2 3" key="1">
    <citation type="submission" date="2019-04" db="EMBL/GenBank/DDBJ databases">
        <title>Sphingobacterium olei sp. nov., isolated from oil-contaminated soil.</title>
        <authorList>
            <person name="Liu B."/>
        </authorList>
    </citation>
    <scope>NUCLEOTIDE SEQUENCE [LARGE SCALE GENOMIC DNA]</scope>
    <source>
        <strain evidence="2 3">HAL-9</strain>
    </source>
</reference>
<feature type="coiled-coil region" evidence="1">
    <location>
        <begin position="327"/>
        <end position="361"/>
    </location>
</feature>
<evidence type="ECO:0000313" key="3">
    <source>
        <dbReference type="Proteomes" id="UP000306808"/>
    </source>
</evidence>
<sequence length="362" mass="40418">MKLNKPLLRARIVFTMLIGFWCTVSHAQNLLDVNAWNIGSGSAGMFSLSGLPSENIREWGETPHGHRGIIWKSIPGGDAQADGGWNTTDITIDPSKMYRMTVWIKKSNSTSGRTYFGCRSVSNLDGVANGNPYFWNGVLPKLDQWYLLVGYIHAHTDASTVHLGGIYDGSTGQKVLSMTDFKFTASATSTVHRAYLYYDPNVNDKQFFYAPRLEVVNGNEPSVESLLGVSSTQSSLAYFPGKVGIKTQTPREYDLAVNGPIRSKEIKVETANWPDYVFEEAYDLKTLTEIEQFIKSNGHLPELPKAKDAERDGISLGEMNKILLKKIEELTLHLIENENKRVSLEEKLSALESLILQSQNNF</sequence>
<accession>A0A4U0NHB1</accession>
<organism evidence="2 3">
    <name type="scientific">Sphingobacterium olei</name>
    <dbReference type="NCBI Taxonomy" id="2571155"/>
    <lineage>
        <taxon>Bacteria</taxon>
        <taxon>Pseudomonadati</taxon>
        <taxon>Bacteroidota</taxon>
        <taxon>Sphingobacteriia</taxon>
        <taxon>Sphingobacteriales</taxon>
        <taxon>Sphingobacteriaceae</taxon>
        <taxon>Sphingobacterium</taxon>
    </lineage>
</organism>
<comment type="caution">
    <text evidence="2">The sequence shown here is derived from an EMBL/GenBank/DDBJ whole genome shotgun (WGS) entry which is preliminary data.</text>
</comment>
<keyword evidence="1" id="KW-0175">Coiled coil</keyword>
<dbReference type="AlphaFoldDB" id="A0A4U0NHB1"/>
<keyword evidence="3" id="KW-1185">Reference proteome</keyword>
<proteinExistence type="predicted"/>
<evidence type="ECO:0000256" key="1">
    <source>
        <dbReference type="SAM" id="Coils"/>
    </source>
</evidence>
<evidence type="ECO:0000313" key="2">
    <source>
        <dbReference type="EMBL" id="TJZ53576.1"/>
    </source>
</evidence>
<dbReference type="EMBL" id="SUME01000007">
    <property type="protein sequence ID" value="TJZ53576.1"/>
    <property type="molecule type" value="Genomic_DNA"/>
</dbReference>
<dbReference type="OrthoDB" id="657976at2"/>
<name>A0A4U0NHB1_9SPHI</name>